<name>A0A0C5VC27_9GAMM</name>
<dbReference type="KEGG" id="gsn:YC6258_00011"/>
<dbReference type="EMBL" id="CP007142">
    <property type="protein sequence ID" value="AJQ92067.1"/>
    <property type="molecule type" value="Genomic_DNA"/>
</dbReference>
<proteinExistence type="predicted"/>
<dbReference type="AlphaFoldDB" id="A0A0C5VC27"/>
<organism evidence="1 2">
    <name type="scientific">Gynuella sunshinyii YC6258</name>
    <dbReference type="NCBI Taxonomy" id="1445510"/>
    <lineage>
        <taxon>Bacteria</taxon>
        <taxon>Pseudomonadati</taxon>
        <taxon>Pseudomonadota</taxon>
        <taxon>Gammaproteobacteria</taxon>
        <taxon>Oceanospirillales</taxon>
        <taxon>Saccharospirillaceae</taxon>
        <taxon>Gynuella</taxon>
    </lineage>
</organism>
<reference evidence="1 2" key="1">
    <citation type="submission" date="2014-01" db="EMBL/GenBank/DDBJ databases">
        <title>Full genme sequencing of cellulolytic bacterium Gynuella sunshinyii YC6258T gen. nov., sp. nov.</title>
        <authorList>
            <person name="Khan H."/>
            <person name="Chung E.J."/>
            <person name="Chung Y.R."/>
        </authorList>
    </citation>
    <scope>NUCLEOTIDE SEQUENCE [LARGE SCALE GENOMIC DNA]</scope>
    <source>
        <strain evidence="1 2">YC6258</strain>
    </source>
</reference>
<evidence type="ECO:0000313" key="1">
    <source>
        <dbReference type="EMBL" id="AJQ92067.1"/>
    </source>
</evidence>
<gene>
    <name evidence="1" type="ORF">YC6258_00011</name>
</gene>
<dbReference type="STRING" id="1445510.YC6258_00011"/>
<accession>A0A0C5VC27</accession>
<sequence length="42" mass="4645">MMFIEWVRCTTIRPALLITVSGQEQSSSLAGGSNSYNKELII</sequence>
<protein>
    <submittedName>
        <fullName evidence="1">Uncharacterized protein</fullName>
    </submittedName>
</protein>
<dbReference type="HOGENOM" id="CLU_3252255_0_0_6"/>
<dbReference type="Proteomes" id="UP000032266">
    <property type="component" value="Chromosome"/>
</dbReference>
<keyword evidence="2" id="KW-1185">Reference proteome</keyword>
<evidence type="ECO:0000313" key="2">
    <source>
        <dbReference type="Proteomes" id="UP000032266"/>
    </source>
</evidence>